<protein>
    <submittedName>
        <fullName evidence="2">Damage-inducible protein CinA</fullName>
    </submittedName>
</protein>
<gene>
    <name evidence="2" type="ORF">DXN04_18970</name>
</gene>
<dbReference type="Proteomes" id="UP000261174">
    <property type="component" value="Unassembled WGS sequence"/>
</dbReference>
<evidence type="ECO:0000313" key="3">
    <source>
        <dbReference type="Proteomes" id="UP000261174"/>
    </source>
</evidence>
<comment type="caution">
    <text evidence="2">The sequence shown here is derived from an EMBL/GenBank/DDBJ whole genome shotgun (WGS) entry which is preliminary data.</text>
</comment>
<accession>A0A3E1NYU3</accession>
<dbReference type="InterPro" id="IPR008136">
    <property type="entry name" value="CinA_C"/>
</dbReference>
<evidence type="ECO:0000259" key="1">
    <source>
        <dbReference type="Pfam" id="PF02464"/>
    </source>
</evidence>
<proteinExistence type="predicted"/>
<dbReference type="AlphaFoldDB" id="A0A3E1NYU3"/>
<sequence>MIHQRWKHMNNFDQDLINNIRDLLIEKGQTVGVAESVTSGHLQVAFSMAEQASSYFQGGITAYNIGQKSRHLQIDPIHGQQVDCVSERIAQQMADQVCYLFAADWGLGITGYATKVPEQGIHSLFAYYAISRNGQPVAHGKITAGEDADPMEVRYYFTNQLLSQFVNVIVSP</sequence>
<feature type="domain" description="CinA C-terminal" evidence="1">
    <location>
        <begin position="14"/>
        <end position="116"/>
    </location>
</feature>
<evidence type="ECO:0000313" key="2">
    <source>
        <dbReference type="EMBL" id="RFM33116.1"/>
    </source>
</evidence>
<reference evidence="2 3" key="1">
    <citation type="submission" date="2018-08" db="EMBL/GenBank/DDBJ databases">
        <title>Chitinophaga sp. K20C18050901, a novel bacterium isolated from forest soil.</title>
        <authorList>
            <person name="Wang C."/>
        </authorList>
    </citation>
    <scope>NUCLEOTIDE SEQUENCE [LARGE SCALE GENOMIC DNA]</scope>
    <source>
        <strain evidence="2 3">K20C18050901</strain>
    </source>
</reference>
<dbReference type="Pfam" id="PF02464">
    <property type="entry name" value="CinA"/>
    <property type="match status" value="1"/>
</dbReference>
<dbReference type="InterPro" id="IPR036653">
    <property type="entry name" value="CinA-like_C"/>
</dbReference>
<keyword evidence="3" id="KW-1185">Reference proteome</keyword>
<dbReference type="SUPFAM" id="SSF142433">
    <property type="entry name" value="CinA-like"/>
    <property type="match status" value="1"/>
</dbReference>
<dbReference type="EMBL" id="QTJV01000007">
    <property type="protein sequence ID" value="RFM33116.1"/>
    <property type="molecule type" value="Genomic_DNA"/>
</dbReference>
<name>A0A3E1NYU3_9BACT</name>
<organism evidence="2 3">
    <name type="scientific">Chitinophaga silvisoli</name>
    <dbReference type="NCBI Taxonomy" id="2291814"/>
    <lineage>
        <taxon>Bacteria</taxon>
        <taxon>Pseudomonadati</taxon>
        <taxon>Bacteroidota</taxon>
        <taxon>Chitinophagia</taxon>
        <taxon>Chitinophagales</taxon>
        <taxon>Chitinophagaceae</taxon>
        <taxon>Chitinophaga</taxon>
    </lineage>
</organism>
<dbReference type="Gene3D" id="3.90.950.20">
    <property type="entry name" value="CinA-like"/>
    <property type="match status" value="1"/>
</dbReference>